<dbReference type="RefSeq" id="WP_076343545.1">
    <property type="nucleotide sequence ID" value="NZ_CP019082.1"/>
</dbReference>
<evidence type="ECO:0000313" key="2">
    <source>
        <dbReference type="EMBL" id="APW59351.1"/>
    </source>
</evidence>
<feature type="domain" description="Putative restriction endonuclease" evidence="1">
    <location>
        <begin position="50"/>
        <end position="207"/>
    </location>
</feature>
<dbReference type="CDD" id="cd06260">
    <property type="entry name" value="DUF820-like"/>
    <property type="match status" value="1"/>
</dbReference>
<dbReference type="KEGG" id="pbor:BSF38_00773"/>
<protein>
    <recommendedName>
        <fullName evidence="1">Putative restriction endonuclease domain-containing protein</fullName>
    </recommendedName>
</protein>
<evidence type="ECO:0000313" key="3">
    <source>
        <dbReference type="Proteomes" id="UP000186309"/>
    </source>
</evidence>
<dbReference type="InterPro" id="IPR011335">
    <property type="entry name" value="Restrct_endonuc-II-like"/>
</dbReference>
<reference evidence="3" key="1">
    <citation type="submission" date="2016-12" db="EMBL/GenBank/DDBJ databases">
        <title>Comparative genomics of four Isosphaeraceae planctomycetes: a common pool of plasmids and glycoside hydrolase genes.</title>
        <authorList>
            <person name="Ivanova A."/>
        </authorList>
    </citation>
    <scope>NUCLEOTIDE SEQUENCE [LARGE SCALE GENOMIC DNA]</scope>
    <source>
        <strain evidence="3">PX4</strain>
    </source>
</reference>
<dbReference type="Pfam" id="PF05685">
    <property type="entry name" value="Uma2"/>
    <property type="match status" value="1"/>
</dbReference>
<dbReference type="InterPro" id="IPR008538">
    <property type="entry name" value="Uma2"/>
</dbReference>
<evidence type="ECO:0000259" key="1">
    <source>
        <dbReference type="Pfam" id="PF05685"/>
    </source>
</evidence>
<proteinExistence type="predicted"/>
<dbReference type="InterPro" id="IPR012296">
    <property type="entry name" value="Nuclease_put_TT1808"/>
</dbReference>
<accession>A0A1U7CK95</accession>
<gene>
    <name evidence="2" type="ORF">BSF38_00773</name>
</gene>
<keyword evidence="3" id="KW-1185">Reference proteome</keyword>
<dbReference type="PANTHER" id="PTHR34107:SF1">
    <property type="entry name" value="SLL0198 PROTEIN"/>
    <property type="match status" value="1"/>
</dbReference>
<dbReference type="SUPFAM" id="SSF52980">
    <property type="entry name" value="Restriction endonuclease-like"/>
    <property type="match status" value="1"/>
</dbReference>
<dbReference type="EMBL" id="CP019082">
    <property type="protein sequence ID" value="APW59351.1"/>
    <property type="molecule type" value="Genomic_DNA"/>
</dbReference>
<dbReference type="AlphaFoldDB" id="A0A1U7CK95"/>
<dbReference type="Proteomes" id="UP000186309">
    <property type="component" value="Chromosome"/>
</dbReference>
<dbReference type="STRING" id="1387353.BSF38_00773"/>
<name>A0A1U7CK95_9BACT</name>
<sequence>MSIATPPGTETVADLLKRLGDVPPSRVRMVPTPGTATEKDVIRFHNRSREGRLFELVDGVLVEKGMGFHESRLAVLLAYYLGSYLREHDLGVILRADGTIRLFPGVIRIPDTMFISWERVPKTGRGSGEIPTVAPDLVVEILNTSNRRREMERKLDEYFRAGVRLVWYVDPRRHTVRAYTARHDFTTLTIDDELDGGDVLPGFRLALADWFAQAEQTGPKA</sequence>
<organism evidence="2 3">
    <name type="scientific">Paludisphaera borealis</name>
    <dbReference type="NCBI Taxonomy" id="1387353"/>
    <lineage>
        <taxon>Bacteria</taxon>
        <taxon>Pseudomonadati</taxon>
        <taxon>Planctomycetota</taxon>
        <taxon>Planctomycetia</taxon>
        <taxon>Isosphaerales</taxon>
        <taxon>Isosphaeraceae</taxon>
        <taxon>Paludisphaera</taxon>
    </lineage>
</organism>
<dbReference type="Gene3D" id="3.90.1570.10">
    <property type="entry name" value="tt1808, chain A"/>
    <property type="match status" value="1"/>
</dbReference>
<dbReference type="PANTHER" id="PTHR34107">
    <property type="entry name" value="SLL0198 PROTEIN-RELATED"/>
    <property type="match status" value="1"/>
</dbReference>